<evidence type="ECO:0000313" key="3">
    <source>
        <dbReference type="Proteomes" id="UP000243342"/>
    </source>
</evidence>
<gene>
    <name evidence="2" type="ORF">BIV57_07305</name>
</gene>
<dbReference type="Gene3D" id="3.40.50.300">
    <property type="entry name" value="P-loop containing nucleotide triphosphate hydrolases"/>
    <property type="match status" value="1"/>
</dbReference>
<dbReference type="RefSeq" id="WP_071655881.1">
    <property type="nucleotide sequence ID" value="NZ_MLCF01000029.1"/>
</dbReference>
<feature type="domain" description="DUF234" evidence="1">
    <location>
        <begin position="327"/>
        <end position="421"/>
    </location>
</feature>
<name>A0A1J7CEL2_9ACTN</name>
<dbReference type="InterPro" id="IPR004256">
    <property type="entry name" value="DUF234"/>
</dbReference>
<dbReference type="STRING" id="1428644.BIV57_07305"/>
<organism evidence="2 3">
    <name type="scientific">Mangrovactinospora gilvigrisea</name>
    <dbReference type="NCBI Taxonomy" id="1428644"/>
    <lineage>
        <taxon>Bacteria</taxon>
        <taxon>Bacillati</taxon>
        <taxon>Actinomycetota</taxon>
        <taxon>Actinomycetes</taxon>
        <taxon>Kitasatosporales</taxon>
        <taxon>Streptomycetaceae</taxon>
        <taxon>Mangrovactinospora</taxon>
    </lineage>
</organism>
<reference evidence="2 3" key="1">
    <citation type="submission" date="2016-10" db="EMBL/GenBank/DDBJ databases">
        <title>Genome sequence of Streptomyces gilvigriseus MUSC 26.</title>
        <authorList>
            <person name="Lee L.-H."/>
            <person name="Ser H.-L."/>
        </authorList>
    </citation>
    <scope>NUCLEOTIDE SEQUENCE [LARGE SCALE GENOMIC DNA]</scope>
    <source>
        <strain evidence="2 3">MUSC 26</strain>
    </source>
</reference>
<evidence type="ECO:0000313" key="2">
    <source>
        <dbReference type="EMBL" id="OIV38122.1"/>
    </source>
</evidence>
<evidence type="ECO:0000259" key="1">
    <source>
        <dbReference type="Pfam" id="PF03008"/>
    </source>
</evidence>
<dbReference type="Proteomes" id="UP000243342">
    <property type="component" value="Unassembled WGS sequence"/>
</dbReference>
<dbReference type="Pfam" id="PF03008">
    <property type="entry name" value="DUF234"/>
    <property type="match status" value="1"/>
</dbReference>
<dbReference type="OrthoDB" id="3209349at2"/>
<proteinExistence type="predicted"/>
<comment type="caution">
    <text evidence="2">The sequence shown here is derived from an EMBL/GenBank/DDBJ whole genome shotgun (WGS) entry which is preliminary data.</text>
</comment>
<keyword evidence="3" id="KW-1185">Reference proteome</keyword>
<dbReference type="PANTHER" id="PTHR34704">
    <property type="entry name" value="ATPASE"/>
    <property type="match status" value="1"/>
</dbReference>
<protein>
    <submittedName>
        <fullName evidence="2">ATPase</fullName>
    </submittedName>
</protein>
<dbReference type="PANTHER" id="PTHR34704:SF1">
    <property type="entry name" value="ATPASE"/>
    <property type="match status" value="1"/>
</dbReference>
<accession>A0A1J7CEL2</accession>
<dbReference type="InterPro" id="IPR027417">
    <property type="entry name" value="P-loop_NTPase"/>
</dbReference>
<dbReference type="AlphaFoldDB" id="A0A1J7CEL2"/>
<dbReference type="EMBL" id="MLCF01000029">
    <property type="protein sequence ID" value="OIV38122.1"/>
    <property type="molecule type" value="Genomic_DNA"/>
</dbReference>
<sequence length="477" mass="51868">MEFQGRAGDLKLLRQQLRDVAEGRGATRGRAVTVTGRRRVGKSRLIQEFCDRSETPYLVFQATRGRNPAAERADFTAAVTHSGLPGGELVGGLQAGDWNQALRTLALAVPDDTPSIAVLDEVPWLVEQDAEFEGALQTVWDRHLSHKPVLLILVGSDLSVMEALQTYGRPFFGRATTMTVNPLHLADVRTMTGLSAAEAVDALLITGGFPEVLASWPTGTPRSEFLAQSLADPLSPLLVSGELSLLGEFPESTRTRAVLEAVGSGERTFSTIASQAGGGSALPSGTLSPILASLIGKRVLAVDDPLSTKPDTKNRRYRIADPYLRFWLAFLDRGIPLVERGRGDLLLTRIERSWASWRGRAVEPVVRDSLMRQLPDDAWPETEAVGGWWNRQNNPEIDLVGADRAPVARRLHFAGSVKWLDDRPFDRHDYDDLARDAAAVPGASADTPLVAVSRSGAAARLPLVQVWTPEDLVSAWA</sequence>
<dbReference type="SUPFAM" id="SSF52540">
    <property type="entry name" value="P-loop containing nucleoside triphosphate hydrolases"/>
    <property type="match status" value="1"/>
</dbReference>